<feature type="transmembrane region" description="Helical" evidence="6">
    <location>
        <begin position="158"/>
        <end position="177"/>
    </location>
</feature>
<feature type="transmembrane region" description="Helical" evidence="6">
    <location>
        <begin position="69"/>
        <end position="96"/>
    </location>
</feature>
<dbReference type="Pfam" id="PF01594">
    <property type="entry name" value="AI-2E_transport"/>
    <property type="match status" value="1"/>
</dbReference>
<comment type="subcellular location">
    <subcellularLocation>
        <location evidence="1">Membrane</location>
        <topology evidence="1">Multi-pass membrane protein</topology>
    </subcellularLocation>
</comment>
<evidence type="ECO:0000313" key="7">
    <source>
        <dbReference type="EMBL" id="SNQ29116.1"/>
    </source>
</evidence>
<evidence type="ECO:0000256" key="6">
    <source>
        <dbReference type="SAM" id="Phobius"/>
    </source>
</evidence>
<protein>
    <submittedName>
        <fullName evidence="7">Predicted PurR-regulated permease PerM</fullName>
    </submittedName>
</protein>
<dbReference type="GO" id="GO:0016020">
    <property type="term" value="C:membrane"/>
    <property type="evidence" value="ECO:0007669"/>
    <property type="project" value="UniProtKB-SubCell"/>
</dbReference>
<accession>A0A217EFZ4</accession>
<sequence length="348" mass="38634">MLHQFGMAMKQLTDYHITAISYFIISVALACIIPLHLLASFFAGFLIYETILSLDKVINRYTQNRRTKLIISIALSVAILSTLAFAMSSLISFALYDLQGHGMATFNQHIDHTLMSVQQEISHYLPSYIPANVADLKNSLLELIKNNLELLKTAGTDLIHNIATTLIGLIIGILVSIQQPRSPNKQVYPVFKQALIDRVQRLADSFRNVVFAQIKISLINTGLFIIFCFVILPLFGVSLPFAKTLTIITFIFGLIPIVGNLLSNSLIVVSGLTISLPVALSCLLYLVLIHKLEYFINAQIIGTKINAKAWEVLLAMLIFESIFGLSGLIVAPIFYAYLKLELSCAKMI</sequence>
<evidence type="ECO:0000313" key="8">
    <source>
        <dbReference type="Proteomes" id="UP000243463"/>
    </source>
</evidence>
<keyword evidence="3 6" id="KW-0812">Transmembrane</keyword>
<feature type="transmembrane region" description="Helical" evidence="6">
    <location>
        <begin position="266"/>
        <end position="288"/>
    </location>
</feature>
<comment type="similarity">
    <text evidence="2">Belongs to the autoinducer-2 exporter (AI-2E) (TC 2.A.86) family.</text>
</comment>
<evidence type="ECO:0000256" key="1">
    <source>
        <dbReference type="ARBA" id="ARBA00004141"/>
    </source>
</evidence>
<gene>
    <name evidence="7" type="ORF">SAMN05444584_1050</name>
</gene>
<organism evidence="7 8">
    <name type="scientific">Acinetobacter apis</name>
    <dbReference type="NCBI Taxonomy" id="1229165"/>
    <lineage>
        <taxon>Bacteria</taxon>
        <taxon>Pseudomonadati</taxon>
        <taxon>Pseudomonadota</taxon>
        <taxon>Gammaproteobacteria</taxon>
        <taxon>Moraxellales</taxon>
        <taxon>Moraxellaceae</taxon>
        <taxon>Acinetobacter</taxon>
    </lineage>
</organism>
<evidence type="ECO:0000256" key="2">
    <source>
        <dbReference type="ARBA" id="ARBA00009773"/>
    </source>
</evidence>
<evidence type="ECO:0000256" key="4">
    <source>
        <dbReference type="ARBA" id="ARBA00022989"/>
    </source>
</evidence>
<keyword evidence="5 6" id="KW-0472">Membrane</keyword>
<name>A0A217EFZ4_9GAMM</name>
<dbReference type="EMBL" id="FZLN01000001">
    <property type="protein sequence ID" value="SNQ29116.1"/>
    <property type="molecule type" value="Genomic_DNA"/>
</dbReference>
<reference evidence="8" key="1">
    <citation type="submission" date="2017-06" db="EMBL/GenBank/DDBJ databases">
        <authorList>
            <person name="Varghese N."/>
            <person name="Submissions S."/>
        </authorList>
    </citation>
    <scope>NUCLEOTIDE SEQUENCE [LARGE SCALE GENOMIC DNA]</scope>
    <source>
        <strain evidence="8">ANC 5114</strain>
    </source>
</reference>
<feature type="transmembrane region" description="Helical" evidence="6">
    <location>
        <begin position="20"/>
        <end position="48"/>
    </location>
</feature>
<feature type="transmembrane region" description="Helical" evidence="6">
    <location>
        <begin position="312"/>
        <end position="338"/>
    </location>
</feature>
<evidence type="ECO:0000256" key="5">
    <source>
        <dbReference type="ARBA" id="ARBA00023136"/>
    </source>
</evidence>
<dbReference type="AlphaFoldDB" id="A0A217EFZ4"/>
<proteinExistence type="inferred from homology"/>
<keyword evidence="8" id="KW-1185">Reference proteome</keyword>
<dbReference type="Proteomes" id="UP000243463">
    <property type="component" value="Unassembled WGS sequence"/>
</dbReference>
<feature type="transmembrane region" description="Helical" evidence="6">
    <location>
        <begin position="241"/>
        <end position="259"/>
    </location>
</feature>
<keyword evidence="4 6" id="KW-1133">Transmembrane helix</keyword>
<dbReference type="InterPro" id="IPR002549">
    <property type="entry name" value="AI-2E-like"/>
</dbReference>
<evidence type="ECO:0000256" key="3">
    <source>
        <dbReference type="ARBA" id="ARBA00022692"/>
    </source>
</evidence>
<feature type="transmembrane region" description="Helical" evidence="6">
    <location>
        <begin position="216"/>
        <end position="235"/>
    </location>
</feature>